<dbReference type="InterPro" id="IPR050883">
    <property type="entry name" value="PNGase"/>
</dbReference>
<evidence type="ECO:0000313" key="4">
    <source>
        <dbReference type="Proteomes" id="UP000295210"/>
    </source>
</evidence>
<name>A0A4V2PVS7_9BACT</name>
<dbReference type="NCBIfam" id="TIGR01180">
    <property type="entry name" value="aman2_put"/>
    <property type="match status" value="1"/>
</dbReference>
<dbReference type="PANTHER" id="PTHR12143">
    <property type="entry name" value="PEPTIDE N-GLYCANASE PNGASE -RELATED"/>
    <property type="match status" value="1"/>
</dbReference>
<organism evidence="3 4">
    <name type="scientific">Acidipila rosea</name>
    <dbReference type="NCBI Taxonomy" id="768535"/>
    <lineage>
        <taxon>Bacteria</taxon>
        <taxon>Pseudomonadati</taxon>
        <taxon>Acidobacteriota</taxon>
        <taxon>Terriglobia</taxon>
        <taxon>Terriglobales</taxon>
        <taxon>Acidobacteriaceae</taxon>
        <taxon>Acidipila</taxon>
    </lineage>
</organism>
<dbReference type="GO" id="GO:0005829">
    <property type="term" value="C:cytosol"/>
    <property type="evidence" value="ECO:0007669"/>
    <property type="project" value="TreeGrafter"/>
</dbReference>
<protein>
    <submittedName>
        <fullName evidence="3">Putative alpha-1,2-mannosidase</fullName>
    </submittedName>
</protein>
<dbReference type="PANTHER" id="PTHR12143:SF39">
    <property type="entry name" value="SECRETED PROTEIN"/>
    <property type="match status" value="1"/>
</dbReference>
<evidence type="ECO:0000259" key="1">
    <source>
        <dbReference type="Pfam" id="PF07971"/>
    </source>
</evidence>
<dbReference type="Proteomes" id="UP000295210">
    <property type="component" value="Unassembled WGS sequence"/>
</dbReference>
<dbReference type="Gene3D" id="1.20.1610.10">
    <property type="entry name" value="alpha-1,2-mannosidases domains"/>
    <property type="match status" value="1"/>
</dbReference>
<dbReference type="SUPFAM" id="SSF48208">
    <property type="entry name" value="Six-hairpin glycosidases"/>
    <property type="match status" value="1"/>
</dbReference>
<dbReference type="InterPro" id="IPR005887">
    <property type="entry name" value="GH92_a_mannosidase_put"/>
</dbReference>
<dbReference type="OrthoDB" id="9804511at2"/>
<accession>A0A4V2PVS7</accession>
<feature type="domain" description="Glycosyl hydrolase family 92" evidence="1">
    <location>
        <begin position="269"/>
        <end position="736"/>
    </location>
</feature>
<dbReference type="GO" id="GO:0000224">
    <property type="term" value="F:peptide-N4-(N-acetyl-beta-glucosaminyl)asparagine amidase activity"/>
    <property type="evidence" value="ECO:0007669"/>
    <property type="project" value="TreeGrafter"/>
</dbReference>
<dbReference type="EMBL" id="SMGK01000001">
    <property type="protein sequence ID" value="TCK75301.1"/>
    <property type="molecule type" value="Genomic_DNA"/>
</dbReference>
<dbReference type="GO" id="GO:0006516">
    <property type="term" value="P:glycoprotein catabolic process"/>
    <property type="evidence" value="ECO:0007669"/>
    <property type="project" value="TreeGrafter"/>
</dbReference>
<dbReference type="InterPro" id="IPR041371">
    <property type="entry name" value="GH92_N"/>
</dbReference>
<dbReference type="RefSeq" id="WP_131990952.1">
    <property type="nucleotide sequence ID" value="NZ_SMGK01000001.1"/>
</dbReference>
<dbReference type="GO" id="GO:0030246">
    <property type="term" value="F:carbohydrate binding"/>
    <property type="evidence" value="ECO:0007669"/>
    <property type="project" value="InterPro"/>
</dbReference>
<dbReference type="GO" id="GO:0005975">
    <property type="term" value="P:carbohydrate metabolic process"/>
    <property type="evidence" value="ECO:0007669"/>
    <property type="project" value="InterPro"/>
</dbReference>
<dbReference type="AlphaFoldDB" id="A0A4V2PVS7"/>
<gene>
    <name evidence="3" type="ORF">C7378_0282</name>
</gene>
<dbReference type="Gene3D" id="1.20.1050.60">
    <property type="entry name" value="alpha-1,2-mannosidase"/>
    <property type="match status" value="1"/>
</dbReference>
<comment type="caution">
    <text evidence="3">The sequence shown here is derived from an EMBL/GenBank/DDBJ whole genome shotgun (WGS) entry which is preliminary data.</text>
</comment>
<sequence>MNLYLPKASKNEQRMVFLAITGLLALLATVNGNAQPTLRPADLVNTFIGTDGTGHTFPGPSRPFGMVQPGPDNAEGGWDFTSGYQYRAPNILGFSQTHASGTGVDELGDILLQPLAEKRLSDFGSTYDKSSETARPGYYAVTLRRNGARVELTSTLRVALHRYTYSHRGRVYVLADFQHGLISEFGPPRVIESDITPGADRIVGHERVHAWTTRTIAFAVVFNHPIVDVTVLPATRGAKAPRYLLAFETGESKQLLVKISVTSTDVEGAKGNLAELPGWDFDSVVKESNEEWNALLSRITLTAPVTQKRIFYTALYHCLLHPSVLSDRDGRYRGPDGKIRNSGKRLHYSTFSLWDTFRAGFPLDALIVPERIDDFIETLLDQGDAQGYLPLWPIWGAETNTMIGNPALPTIATAWADGFRGFDGQRALAAMIHASTINHTLSDNSTSDWEVYDQYGYFPIDKVNGEAVSRTMEAGVGDDATARMAGMLGDVENRRRFSKRAQSWRSLMDPETHLARGRDSKGVWRTPFDPVAVTSPLNNPGDYTEANAWQYTWAPALHDVDGLVAAMGGRDGFTAMLDRFFTIPNHGVNKYLGQEAQIGQYAHGDEPSHHIAWLYAFSSTPCRGQERVHQIATSFYRDTPDGIIGNDDAGQMSAWYIFATMGFYPVQPASGQYVLGKPLTKYIRIRIPGREPLQIVSPGTAHARFCVTSVSLRGVVIHGPTVSHQALAAGGQLLFQAKDNCRGPS</sequence>
<evidence type="ECO:0000259" key="2">
    <source>
        <dbReference type="Pfam" id="PF17678"/>
    </source>
</evidence>
<dbReference type="Pfam" id="PF17678">
    <property type="entry name" value="Glyco_hydro_92N"/>
    <property type="match status" value="1"/>
</dbReference>
<evidence type="ECO:0000313" key="3">
    <source>
        <dbReference type="EMBL" id="TCK75301.1"/>
    </source>
</evidence>
<dbReference type="Gene3D" id="3.30.2080.10">
    <property type="entry name" value="GH92 mannosidase domain"/>
    <property type="match status" value="1"/>
</dbReference>
<dbReference type="InterPro" id="IPR014718">
    <property type="entry name" value="GH-type_carb-bd"/>
</dbReference>
<dbReference type="Gene3D" id="2.70.98.10">
    <property type="match status" value="1"/>
</dbReference>
<dbReference type="InterPro" id="IPR008928">
    <property type="entry name" value="6-hairpin_glycosidase_sf"/>
</dbReference>
<dbReference type="Pfam" id="PF07971">
    <property type="entry name" value="Glyco_hydro_92"/>
    <property type="match status" value="1"/>
</dbReference>
<dbReference type="InterPro" id="IPR012939">
    <property type="entry name" value="Glyco_hydro_92"/>
</dbReference>
<proteinExistence type="predicted"/>
<keyword evidence="4" id="KW-1185">Reference proteome</keyword>
<reference evidence="3 4" key="1">
    <citation type="submission" date="2019-03" db="EMBL/GenBank/DDBJ databases">
        <title>Genomic Encyclopedia of Type Strains, Phase IV (KMG-IV): sequencing the most valuable type-strain genomes for metagenomic binning, comparative biology and taxonomic classification.</title>
        <authorList>
            <person name="Goeker M."/>
        </authorList>
    </citation>
    <scope>NUCLEOTIDE SEQUENCE [LARGE SCALE GENOMIC DNA]</scope>
    <source>
        <strain evidence="3 4">DSM 103428</strain>
    </source>
</reference>
<feature type="domain" description="Glycosyl hydrolase family 92 N-terminal" evidence="2">
    <location>
        <begin position="43"/>
        <end position="260"/>
    </location>
</feature>